<dbReference type="InterPro" id="IPR013780">
    <property type="entry name" value="Glyco_hydro_b"/>
</dbReference>
<evidence type="ECO:0000256" key="5">
    <source>
        <dbReference type="ARBA" id="ARBA00022729"/>
    </source>
</evidence>
<dbReference type="Gene3D" id="2.60.40.1180">
    <property type="entry name" value="Golgi alpha-mannosidase II"/>
    <property type="match status" value="2"/>
</dbReference>
<evidence type="ECO:0000256" key="10">
    <source>
        <dbReference type="ARBA" id="ARBA00023295"/>
    </source>
</evidence>
<evidence type="ECO:0000256" key="8">
    <source>
        <dbReference type="ARBA" id="ARBA00023034"/>
    </source>
</evidence>
<dbReference type="InterPro" id="IPR000322">
    <property type="entry name" value="Glyco_hydro_31_TIM"/>
</dbReference>
<dbReference type="InterPro" id="IPR025887">
    <property type="entry name" value="Glyco_hydro_31_N_dom"/>
</dbReference>
<dbReference type="Pfam" id="PF13802">
    <property type="entry name" value="Gal_mutarotas_2"/>
    <property type="match status" value="1"/>
</dbReference>
<dbReference type="EC" id="3.2.1.207" evidence="14"/>
<dbReference type="FunFam" id="2.60.40.1760:FF:000002">
    <property type="entry name" value="neutral alpha-glucosidase AB isoform X1"/>
    <property type="match status" value="1"/>
</dbReference>
<dbReference type="Gene3D" id="3.20.20.80">
    <property type="entry name" value="Glycosidases"/>
    <property type="match status" value="2"/>
</dbReference>
<dbReference type="AlphaFoldDB" id="A0A673JBZ3"/>
<comment type="catalytic activity">
    <reaction evidence="13">
        <text>N(4)-(alpha-D-Glc-(1-&gt;3)-alpha-D-Glc-(1-&gt;3)-alpha-D-Man-(1-&gt;2)-alpha-D-Man-(1-&gt;2)-alpha-D-Man-(1-&gt;3)-[alpha-D-Man-(1-&gt;2)-alpha-D-Man-(1-&gt;3)-[alpha-D-Man-(1-&gt;2)-alpha-D-Man-(1-&gt;6)]-alpha-D-Man-(1-&gt;6)]-beta-D-Man-(1-&gt;4)-beta-D-GlcNAc-(1-&gt;4)-beta-D-GlcNAc)-L-asparaginyl-[protein] + H2O = N(4)-(alpha-D-Glc-(1-&gt;3)-alpha-D-Man-(1-&gt;2)-alpha-D-Man-(1-&gt;2)-alpha-D-Man-(1-&gt;3)-[alpha-D-Man-(1-&gt;2)-alpha-D-Man-(1-&gt;3)-[alpha-D-Man-(1-&gt;2)-alpha-D-Man-(1-&gt;6)]-alpha-D-Man-(1-&gt;6)]-beta-D-Man-(1-&gt;4)-beta-D-GlcNAc-(1-&gt;4)-beta-D-GlcNAc)-L-asparaginyl-[protein] + beta-D-glucose</text>
        <dbReference type="Rhea" id="RHEA:55996"/>
        <dbReference type="Rhea" id="RHEA-COMP:14355"/>
        <dbReference type="Rhea" id="RHEA-COMP:14357"/>
        <dbReference type="ChEBI" id="CHEBI:15377"/>
        <dbReference type="ChEBI" id="CHEBI:15903"/>
        <dbReference type="ChEBI" id="CHEBI:59080"/>
        <dbReference type="ChEBI" id="CHEBI:59082"/>
        <dbReference type="EC" id="3.2.1.207"/>
    </reaction>
</comment>
<dbReference type="PANTHER" id="PTHR22762:SF162">
    <property type="entry name" value="NEUTRAL ALPHA-GLUCOSIDASE AB"/>
    <property type="match status" value="1"/>
</dbReference>
<dbReference type="CDD" id="cd06603">
    <property type="entry name" value="GH31_GANC_GANAB_alpha"/>
    <property type="match status" value="1"/>
</dbReference>
<dbReference type="InterPro" id="IPR030458">
    <property type="entry name" value="Glyco_hydro_31_AS"/>
</dbReference>
<dbReference type="GO" id="GO:0006491">
    <property type="term" value="P:N-glycan processing"/>
    <property type="evidence" value="ECO:0007669"/>
    <property type="project" value="TreeGrafter"/>
</dbReference>
<evidence type="ECO:0000256" key="13">
    <source>
        <dbReference type="ARBA" id="ARBA00052396"/>
    </source>
</evidence>
<feature type="signal peptide" evidence="19">
    <location>
        <begin position="1"/>
        <end position="28"/>
    </location>
</feature>
<evidence type="ECO:0000313" key="23">
    <source>
        <dbReference type="Ensembl" id="ENSSRHP00000049201.1"/>
    </source>
</evidence>
<evidence type="ECO:0000259" key="20">
    <source>
        <dbReference type="Pfam" id="PF01055"/>
    </source>
</evidence>
<comment type="catalytic activity">
    <reaction evidence="12">
        <text>N(4)-(alpha-D-Glc-(1-&gt;3)-alpha-D-Man-(1-&gt;2)-alpha-D-Man-(1-&gt;2)-alpha-D-Man-(1-&gt;3)-[alpha-D-Man-(1-&gt;2)-alpha-D-Man-(1-&gt;3)-[alpha-D-Man-(1-&gt;2)-alpha-D-Man-(1-&gt;6)]-alpha-D-Man-(1-&gt;6)]-beta-D-Man-(1-&gt;4)-beta-D-GlcNAc-(1-&gt;4)-beta-D-GlcNAc)-L-asparaginyl-[protein] + H2O = N(4)-(alpha-D-Man-(1-&gt;2)-alpha-D-Man-(1-&gt;2)-alpha-D-Man-(1-&gt;3)-[alpha-D-Man-(1-&gt;2)-alpha-D-Man-(1-&gt;3)-[alpha-D-Man-(1-&gt;2)-alpha-D-Man-(1-&gt;6)]-alpha-D-Man-(1-&gt;6)]-beta-D-Man-(1-&gt;4)-beta-D-GlcNAc-(1-&gt;4)-beta-D-GlcNAc)-L-asparaginyl-[protein] (N-glucan mannose isomer 9A1,2,3B1,2,3) + beta-D-glucose</text>
        <dbReference type="Rhea" id="RHEA:56000"/>
        <dbReference type="Rhea" id="RHEA-COMP:14356"/>
        <dbReference type="Rhea" id="RHEA-COMP:14357"/>
        <dbReference type="ChEBI" id="CHEBI:15377"/>
        <dbReference type="ChEBI" id="CHEBI:15903"/>
        <dbReference type="ChEBI" id="CHEBI:59080"/>
        <dbReference type="ChEBI" id="CHEBI:139493"/>
        <dbReference type="EC" id="3.2.1.207"/>
    </reaction>
</comment>
<evidence type="ECO:0000313" key="24">
    <source>
        <dbReference type="Proteomes" id="UP000472270"/>
    </source>
</evidence>
<dbReference type="InterPro" id="IPR011013">
    <property type="entry name" value="Gal_mutarotase_sf_dom"/>
</dbReference>
<evidence type="ECO:0000256" key="9">
    <source>
        <dbReference type="ARBA" id="ARBA00023180"/>
    </source>
</evidence>
<dbReference type="Gene3D" id="2.60.40.1760">
    <property type="entry name" value="glycosyl hydrolase (family 31)"/>
    <property type="match status" value="1"/>
</dbReference>
<proteinExistence type="inferred from homology"/>
<comment type="similarity">
    <text evidence="4 17">Belongs to the glycosyl hydrolase 31 family.</text>
</comment>
<feature type="domain" description="Glycosyl hydrolase family 31 C-terminal" evidence="22">
    <location>
        <begin position="711"/>
        <end position="799"/>
    </location>
</feature>
<keyword evidence="8" id="KW-0333">Golgi apparatus</keyword>
<comment type="pathway">
    <text evidence="3">Glycan metabolism; N-glycan metabolism.</text>
</comment>
<evidence type="ECO:0000259" key="21">
    <source>
        <dbReference type="Pfam" id="PF13802"/>
    </source>
</evidence>
<dbReference type="PANTHER" id="PTHR22762">
    <property type="entry name" value="ALPHA-GLUCOSIDASE"/>
    <property type="match status" value="1"/>
</dbReference>
<keyword evidence="5 19" id="KW-0732">Signal</keyword>
<evidence type="ECO:0000256" key="17">
    <source>
        <dbReference type="RuleBase" id="RU361185"/>
    </source>
</evidence>
<evidence type="ECO:0000259" key="22">
    <source>
        <dbReference type="Pfam" id="PF21365"/>
    </source>
</evidence>
<protein>
    <recommendedName>
        <fullName evidence="15">Neutral alpha-glucosidase AB</fullName>
        <ecNumber evidence="14">3.2.1.207</ecNumber>
    </recommendedName>
    <alternativeName>
        <fullName evidence="16">Alpha-glucosidase 2</fullName>
    </alternativeName>
    <alternativeName>
        <fullName evidence="11">Glucosidase II subunit alpha</fullName>
    </alternativeName>
</protein>
<evidence type="ECO:0000256" key="14">
    <source>
        <dbReference type="ARBA" id="ARBA00067008"/>
    </source>
</evidence>
<evidence type="ECO:0000256" key="12">
    <source>
        <dbReference type="ARBA" id="ARBA00050632"/>
    </source>
</evidence>
<name>A0A673JBZ3_9TELE</name>
<dbReference type="SUPFAM" id="SSF74650">
    <property type="entry name" value="Galactose mutarotase-like"/>
    <property type="match status" value="1"/>
</dbReference>
<dbReference type="Proteomes" id="UP000472270">
    <property type="component" value="Unassembled WGS sequence"/>
</dbReference>
<dbReference type="InterPro" id="IPR017853">
    <property type="entry name" value="GH"/>
</dbReference>
<dbReference type="GO" id="GO:0033919">
    <property type="term" value="F:glucan 1,3-alpha-glucosidase activity"/>
    <property type="evidence" value="ECO:0007669"/>
    <property type="project" value="TreeGrafter"/>
</dbReference>
<evidence type="ECO:0000256" key="2">
    <source>
        <dbReference type="ARBA" id="ARBA00004555"/>
    </source>
</evidence>
<dbReference type="GO" id="GO:0017177">
    <property type="term" value="C:glucosidase II complex"/>
    <property type="evidence" value="ECO:0007669"/>
    <property type="project" value="TreeGrafter"/>
</dbReference>
<feature type="region of interest" description="Disordered" evidence="18">
    <location>
        <begin position="184"/>
        <end position="214"/>
    </location>
</feature>
<feature type="domain" description="Glycoside hydrolase family 31 TIM barrel" evidence="20">
    <location>
        <begin position="377"/>
        <end position="703"/>
    </location>
</feature>
<comment type="subcellular location">
    <subcellularLocation>
        <location evidence="1">Endoplasmic reticulum</location>
    </subcellularLocation>
    <subcellularLocation>
        <location evidence="2">Golgi apparatus</location>
    </subcellularLocation>
</comment>
<evidence type="ECO:0000256" key="4">
    <source>
        <dbReference type="ARBA" id="ARBA00007806"/>
    </source>
</evidence>
<dbReference type="GO" id="GO:0005794">
    <property type="term" value="C:Golgi apparatus"/>
    <property type="evidence" value="ECO:0007669"/>
    <property type="project" value="UniProtKB-SubCell"/>
</dbReference>
<evidence type="ECO:0000256" key="7">
    <source>
        <dbReference type="ARBA" id="ARBA00022824"/>
    </source>
</evidence>
<evidence type="ECO:0000256" key="6">
    <source>
        <dbReference type="ARBA" id="ARBA00022801"/>
    </source>
</evidence>
<dbReference type="FunFam" id="3.20.20.80:FF:000046">
    <property type="entry name" value="Glucosidase alpha, neutral C"/>
    <property type="match status" value="1"/>
</dbReference>
<dbReference type="GO" id="GO:0005975">
    <property type="term" value="P:carbohydrate metabolic process"/>
    <property type="evidence" value="ECO:0007669"/>
    <property type="project" value="InterPro"/>
</dbReference>
<dbReference type="FunFam" id="3.20.20.80:FF:000039">
    <property type="entry name" value="Glucosidase, alpha neutral C"/>
    <property type="match status" value="1"/>
</dbReference>
<feature type="domain" description="Glycoside hydrolase family 31 N-terminal" evidence="21">
    <location>
        <begin position="86"/>
        <end position="314"/>
    </location>
</feature>
<dbReference type="GO" id="GO:0106407">
    <property type="term" value="F:Glc2Man9GlcNAc2 oligosaccharide glucosidase activity"/>
    <property type="evidence" value="ECO:0007669"/>
    <property type="project" value="UniProtKB-EC"/>
</dbReference>
<sequence>MAAFCGRYCTAQTGWVPLIVLLCVSARAVDRSNFKTCEQSAFCKRQRELKPGRSPYRALLDTLELSDSRITLQLINDNNKVRLLLELYRLQGNMTRVKINELKPLKPRYEVPDVLISDPITETLSVVSQDENSLVLSLGGKDQRLIVSAQPFRLDIVEGPQVLVSLNSRGLLAFEHLRARKDTKSELEQATEQENVEQRTDEDGQIKEEEDKPGMWEETFKSHTDSKPNGPSSISLDFSLPGVEHVYGIPEHADTLKLKNTDGSDPYRLYNLDVFQYELHNPMALYGAVPVLISHSTDRTMGIFWLNAAETWVDISSNTAGKMMFGKILDFVQVSSEAPQTDVRWISESGIIDVFIMLGPKPADVFTQYASLTGTQSFPPLTALAYHQCRWNYNDQEDVKSVDQGFDEHDIPYDFIWLDIEHADGKRYFTWDPSKFPQPKEMLQGLMDKRRKLVAIVDPHIRVDNGYKIHNEILSKNFYVKNKDGGDYEGWCWPGNSGYPDFTNPEMRAWWASKFAYEQYEGSMENQYVWNDMNEPSVFNGPEVTMHKDALHGGWEHRDVHNLYGLYVQKATADGLVERSGGVERPFVLTRAFFAGSQRYGAVWTGDNAAEWGHLKISIPMCLSLGLAGISFCGADVGGFFKHPSAELLVRWYQAGAYQPFFRAHAHIDTPRREPWLFGPENTALIREAIRQRYALLPYWYQLFYNAHRTGYPVVRPLWVEYPNDVATFSIEDEYLIGKDLLVHPVTDEGATAVTAYLPGKGEVWYDVHTFQKHDGEQSLYIPVTMSSIPVFQRGGSIICRKDRVRRSSSCMENDPYTLYAALNSQGSAEGELYIDDFHTFNFEKAKQFVHRHLSFSANTLSSRNLAPDSQFSTASWIEKIVIIGGSQPSSATLKNADDTESALEFEFDSTLAVLTLRKPGVNAAADWTVILR</sequence>
<accession>A0A673JBZ3</accession>
<dbReference type="GO" id="GO:0030246">
    <property type="term" value="F:carbohydrate binding"/>
    <property type="evidence" value="ECO:0007669"/>
    <property type="project" value="InterPro"/>
</dbReference>
<dbReference type="PROSITE" id="PS00129">
    <property type="entry name" value="GLYCOSYL_HYDROL_F31_1"/>
    <property type="match status" value="1"/>
</dbReference>
<dbReference type="SUPFAM" id="SSF51445">
    <property type="entry name" value="(Trans)glycosidases"/>
    <property type="match status" value="1"/>
</dbReference>
<gene>
    <name evidence="23" type="primary">LOC107722752</name>
</gene>
<reference evidence="23" key="1">
    <citation type="submission" date="2025-08" db="UniProtKB">
        <authorList>
            <consortium name="Ensembl"/>
        </authorList>
    </citation>
    <scope>IDENTIFICATION</scope>
</reference>
<keyword evidence="9" id="KW-0325">Glycoprotein</keyword>
<dbReference type="CDD" id="cd14752">
    <property type="entry name" value="GH31_N"/>
    <property type="match status" value="1"/>
</dbReference>
<reference evidence="23" key="2">
    <citation type="submission" date="2025-09" db="UniProtKB">
        <authorList>
            <consortium name="Ensembl"/>
        </authorList>
    </citation>
    <scope>IDENTIFICATION</scope>
</reference>
<keyword evidence="10 17" id="KW-0326">Glycosidase</keyword>
<evidence type="ECO:0000256" key="19">
    <source>
        <dbReference type="SAM" id="SignalP"/>
    </source>
</evidence>
<dbReference type="Ensembl" id="ENSSRHT00000050589.1">
    <property type="protein sequence ID" value="ENSSRHP00000049201.1"/>
    <property type="gene ID" value="ENSSRHG00000024740.1"/>
</dbReference>
<evidence type="ECO:0000256" key="3">
    <source>
        <dbReference type="ARBA" id="ARBA00004833"/>
    </source>
</evidence>
<evidence type="ECO:0000256" key="15">
    <source>
        <dbReference type="ARBA" id="ARBA00069533"/>
    </source>
</evidence>
<evidence type="ECO:0000256" key="11">
    <source>
        <dbReference type="ARBA" id="ARBA00042895"/>
    </source>
</evidence>
<dbReference type="SUPFAM" id="SSF51011">
    <property type="entry name" value="Glycosyl hydrolase domain"/>
    <property type="match status" value="1"/>
</dbReference>
<evidence type="ECO:0000256" key="16">
    <source>
        <dbReference type="ARBA" id="ARBA00080367"/>
    </source>
</evidence>
<feature type="compositionally biased region" description="Basic and acidic residues" evidence="18">
    <location>
        <begin position="196"/>
        <end position="214"/>
    </location>
</feature>
<keyword evidence="6 17" id="KW-0378">Hydrolase</keyword>
<dbReference type="InterPro" id="IPR048395">
    <property type="entry name" value="Glyco_hydro_31_C"/>
</dbReference>
<feature type="chain" id="PRO_5025633181" description="Neutral alpha-glucosidase AB" evidence="19">
    <location>
        <begin position="29"/>
        <end position="933"/>
    </location>
</feature>
<evidence type="ECO:0000256" key="18">
    <source>
        <dbReference type="SAM" id="MobiDB-lite"/>
    </source>
</evidence>
<dbReference type="FunFam" id="2.60.40.1180:FF:000023">
    <property type="entry name" value="neutral alpha-glucosidase AB isoform X2"/>
    <property type="match status" value="1"/>
</dbReference>
<organism evidence="23 24">
    <name type="scientific">Sinocyclocheilus rhinocerous</name>
    <dbReference type="NCBI Taxonomy" id="307959"/>
    <lineage>
        <taxon>Eukaryota</taxon>
        <taxon>Metazoa</taxon>
        <taxon>Chordata</taxon>
        <taxon>Craniata</taxon>
        <taxon>Vertebrata</taxon>
        <taxon>Euteleostomi</taxon>
        <taxon>Actinopterygii</taxon>
        <taxon>Neopterygii</taxon>
        <taxon>Teleostei</taxon>
        <taxon>Ostariophysi</taxon>
        <taxon>Cypriniformes</taxon>
        <taxon>Cyprinidae</taxon>
        <taxon>Cyprininae</taxon>
        <taxon>Sinocyclocheilus</taxon>
    </lineage>
</organism>
<dbReference type="Pfam" id="PF01055">
    <property type="entry name" value="Glyco_hydro_31_2nd"/>
    <property type="match status" value="1"/>
</dbReference>
<keyword evidence="7" id="KW-0256">Endoplasmic reticulum</keyword>
<dbReference type="Pfam" id="PF21365">
    <property type="entry name" value="Glyco_hydro_31_3rd"/>
    <property type="match status" value="1"/>
</dbReference>
<evidence type="ECO:0000256" key="1">
    <source>
        <dbReference type="ARBA" id="ARBA00004240"/>
    </source>
</evidence>
<keyword evidence="24" id="KW-1185">Reference proteome</keyword>